<feature type="compositionally biased region" description="Polar residues" evidence="1">
    <location>
        <begin position="33"/>
        <end position="50"/>
    </location>
</feature>
<dbReference type="AlphaFoldDB" id="A0AA38GZB5"/>
<feature type="non-terminal residue" evidence="2">
    <location>
        <position position="1"/>
    </location>
</feature>
<feature type="region of interest" description="Disordered" evidence="1">
    <location>
        <begin position="26"/>
        <end position="50"/>
    </location>
</feature>
<proteinExistence type="predicted"/>
<sequence>ISEIPSQNNQFIDIDDPLYVEVNIPSLDEIEGQENSSNSQDTPAEEASTS</sequence>
<keyword evidence="3" id="KW-1185">Reference proteome</keyword>
<accession>A0AA38GZB5</accession>
<evidence type="ECO:0000313" key="3">
    <source>
        <dbReference type="Proteomes" id="UP000824469"/>
    </source>
</evidence>
<comment type="caution">
    <text evidence="2">The sequence shown here is derived from an EMBL/GenBank/DDBJ whole genome shotgun (WGS) entry which is preliminary data.</text>
</comment>
<organism evidence="2 3">
    <name type="scientific">Taxus chinensis</name>
    <name type="common">Chinese yew</name>
    <name type="synonym">Taxus wallichiana var. chinensis</name>
    <dbReference type="NCBI Taxonomy" id="29808"/>
    <lineage>
        <taxon>Eukaryota</taxon>
        <taxon>Viridiplantae</taxon>
        <taxon>Streptophyta</taxon>
        <taxon>Embryophyta</taxon>
        <taxon>Tracheophyta</taxon>
        <taxon>Spermatophyta</taxon>
        <taxon>Pinopsida</taxon>
        <taxon>Pinidae</taxon>
        <taxon>Conifers II</taxon>
        <taxon>Cupressales</taxon>
        <taxon>Taxaceae</taxon>
        <taxon>Taxus</taxon>
    </lineage>
</organism>
<reference evidence="2 3" key="1">
    <citation type="journal article" date="2021" name="Nat. Plants">
        <title>The Taxus genome provides insights into paclitaxel biosynthesis.</title>
        <authorList>
            <person name="Xiong X."/>
            <person name="Gou J."/>
            <person name="Liao Q."/>
            <person name="Li Y."/>
            <person name="Zhou Q."/>
            <person name="Bi G."/>
            <person name="Li C."/>
            <person name="Du R."/>
            <person name="Wang X."/>
            <person name="Sun T."/>
            <person name="Guo L."/>
            <person name="Liang H."/>
            <person name="Lu P."/>
            <person name="Wu Y."/>
            <person name="Zhang Z."/>
            <person name="Ro D.K."/>
            <person name="Shang Y."/>
            <person name="Huang S."/>
            <person name="Yan J."/>
        </authorList>
    </citation>
    <scope>NUCLEOTIDE SEQUENCE [LARGE SCALE GENOMIC DNA]</scope>
    <source>
        <strain evidence="2">Ta-2019</strain>
    </source>
</reference>
<dbReference type="EMBL" id="JAHRHJ020000001">
    <property type="protein sequence ID" value="KAH9329250.1"/>
    <property type="molecule type" value="Genomic_DNA"/>
</dbReference>
<protein>
    <submittedName>
        <fullName evidence="2">Uncharacterized protein</fullName>
    </submittedName>
</protein>
<dbReference type="Proteomes" id="UP000824469">
    <property type="component" value="Unassembled WGS sequence"/>
</dbReference>
<gene>
    <name evidence="2" type="ORF">KI387_001358</name>
</gene>
<evidence type="ECO:0000256" key="1">
    <source>
        <dbReference type="SAM" id="MobiDB-lite"/>
    </source>
</evidence>
<evidence type="ECO:0000313" key="2">
    <source>
        <dbReference type="EMBL" id="KAH9329250.1"/>
    </source>
</evidence>
<feature type="non-terminal residue" evidence="2">
    <location>
        <position position="50"/>
    </location>
</feature>
<name>A0AA38GZB5_TAXCH</name>